<dbReference type="GO" id="GO:0016491">
    <property type="term" value="F:oxidoreductase activity"/>
    <property type="evidence" value="ECO:0007669"/>
    <property type="project" value="InterPro"/>
</dbReference>
<dbReference type="Pfam" id="PF00032">
    <property type="entry name" value="Cytochrom_B_C"/>
    <property type="match status" value="1"/>
</dbReference>
<keyword evidence="10 11" id="KW-0472">Membrane</keyword>
<dbReference type="eggNOG" id="COG1290">
    <property type="taxonomic scope" value="Bacteria"/>
</dbReference>
<dbReference type="GO" id="GO:0046872">
    <property type="term" value="F:metal ion binding"/>
    <property type="evidence" value="ECO:0007669"/>
    <property type="project" value="UniProtKB-KW"/>
</dbReference>
<sequence>MAVSPESKRKGFGGWLTEVGRSFFPSMGAREWRETLRGEPAPRPNPRMRVHSNSFWYHIRPRSLSEEATAWYYTMGLGWMSFFFFVLEAITGLVLMIYYSPSPNEAYATMTQIMNDVPLGGLMRNVHRLGAHFMVAVVILHMLRTYFTASYKAPRQFIWFTGMILLFMTLLLSFSGYLLPWDQLAFWAVTIGSSMADAAPGVGPAIGRLLRGGAEIGAGALLRFYLLHIFMLPMLTIIFISIHYYAVRKQEISPIHELFENKKPTKRKIPFLPDQVFFELAVIVVLTFAFIFINNFFWDAKLENHANALETPQHTQAPWYFFWLQGMLKLGDKIVWGLGIAGIIFGALFLLPYIDRNPSRRFKDRKFALAGGIVSLIVFIVVSYGGLPAFGIQKVGSNELAVSYVPVEGEGRVMEVPFDQVPQEKFVYKVYYDATKDAFVDGEFGVAEGPLPEALSPVFKEMLLELKHDVQKWAEYDVLFVRPTVTLTIEPWLYQQDTDAAGFSTAVDGILQKRVTLDMEWTTAGYDAEGNLVETPEKSRYTQYKFLNRNGVVHVGDTEPRN</sequence>
<dbReference type="GO" id="GO:0016020">
    <property type="term" value="C:membrane"/>
    <property type="evidence" value="ECO:0007669"/>
    <property type="project" value="UniProtKB-SubCell"/>
</dbReference>
<dbReference type="InterPro" id="IPR005797">
    <property type="entry name" value="Cyt_b/b6_N"/>
</dbReference>
<accession>A9AXG4</accession>
<dbReference type="SUPFAM" id="SSF81648">
    <property type="entry name" value="a domain/subunit of cytochrome bc1 complex (Ubiquinol-cytochrome c reductase)"/>
    <property type="match status" value="1"/>
</dbReference>
<organism evidence="14 15">
    <name type="scientific">Herpetosiphon aurantiacus (strain ATCC 23779 / DSM 785 / 114-95)</name>
    <dbReference type="NCBI Taxonomy" id="316274"/>
    <lineage>
        <taxon>Bacteria</taxon>
        <taxon>Bacillati</taxon>
        <taxon>Chloroflexota</taxon>
        <taxon>Chloroflexia</taxon>
        <taxon>Herpetosiphonales</taxon>
        <taxon>Herpetosiphonaceae</taxon>
        <taxon>Herpetosiphon</taxon>
    </lineage>
</organism>
<dbReference type="PROSITE" id="PS51003">
    <property type="entry name" value="CYTB_CTER"/>
    <property type="match status" value="1"/>
</dbReference>
<dbReference type="PANTHER" id="PTHR19271">
    <property type="entry name" value="CYTOCHROME B"/>
    <property type="match status" value="1"/>
</dbReference>
<evidence type="ECO:0000256" key="1">
    <source>
        <dbReference type="ARBA" id="ARBA00004141"/>
    </source>
</evidence>
<dbReference type="KEGG" id="hau:Haur_4252"/>
<feature type="transmembrane region" description="Helical" evidence="11">
    <location>
        <begin position="70"/>
        <end position="99"/>
    </location>
</feature>
<dbReference type="Pfam" id="PF00033">
    <property type="entry name" value="Cytochrome_B"/>
    <property type="match status" value="1"/>
</dbReference>
<feature type="domain" description="Cytochrome b/b6 N-terminal region profile" evidence="12">
    <location>
        <begin position="29"/>
        <end position="256"/>
    </location>
</feature>
<dbReference type="PROSITE" id="PS51002">
    <property type="entry name" value="CYTB_NTER"/>
    <property type="match status" value="1"/>
</dbReference>
<dbReference type="PANTHER" id="PTHR19271:SF16">
    <property type="entry name" value="CYTOCHROME B"/>
    <property type="match status" value="1"/>
</dbReference>
<evidence type="ECO:0000313" key="15">
    <source>
        <dbReference type="Proteomes" id="UP000000787"/>
    </source>
</evidence>
<dbReference type="InterPro" id="IPR005798">
    <property type="entry name" value="Cyt_b/b6_C"/>
</dbReference>
<evidence type="ECO:0000256" key="5">
    <source>
        <dbReference type="ARBA" id="ARBA00022692"/>
    </source>
</evidence>
<evidence type="ECO:0000256" key="3">
    <source>
        <dbReference type="ARBA" id="ARBA00022617"/>
    </source>
</evidence>
<dbReference type="GO" id="GO:0022904">
    <property type="term" value="P:respiratory electron transport chain"/>
    <property type="evidence" value="ECO:0007669"/>
    <property type="project" value="InterPro"/>
</dbReference>
<dbReference type="BioCyc" id="HAUR316274:GHYA-4299-MONOMER"/>
<feature type="transmembrane region" description="Helical" evidence="11">
    <location>
        <begin position="334"/>
        <end position="355"/>
    </location>
</feature>
<keyword evidence="9" id="KW-0408">Iron</keyword>
<dbReference type="Gene3D" id="1.20.810.10">
    <property type="entry name" value="Cytochrome Bc1 Complex, Chain C"/>
    <property type="match status" value="1"/>
</dbReference>
<keyword evidence="2" id="KW-0813">Transport</keyword>
<dbReference type="InterPro" id="IPR016174">
    <property type="entry name" value="Di-haem_cyt_TM"/>
</dbReference>
<keyword evidence="4" id="KW-0679">Respiratory chain</keyword>
<evidence type="ECO:0000256" key="9">
    <source>
        <dbReference type="ARBA" id="ARBA00023004"/>
    </source>
</evidence>
<dbReference type="STRING" id="316274.Haur_4252"/>
<evidence type="ECO:0000256" key="6">
    <source>
        <dbReference type="ARBA" id="ARBA00022723"/>
    </source>
</evidence>
<feature type="domain" description="Cytochrome b/b6 C-terminal region profile" evidence="13">
    <location>
        <begin position="261"/>
        <end position="386"/>
    </location>
</feature>
<feature type="transmembrane region" description="Helical" evidence="11">
    <location>
        <begin position="276"/>
        <end position="298"/>
    </location>
</feature>
<keyword evidence="5 11" id="KW-0812">Transmembrane</keyword>
<reference evidence="14 15" key="1">
    <citation type="journal article" date="2011" name="Stand. Genomic Sci.">
        <title>Complete genome sequence of the filamentous gliding predatory bacterium Herpetosiphon aurantiacus type strain (114-95(T)).</title>
        <authorList>
            <person name="Kiss H."/>
            <person name="Nett M."/>
            <person name="Domin N."/>
            <person name="Martin K."/>
            <person name="Maresca J.A."/>
            <person name="Copeland A."/>
            <person name="Lapidus A."/>
            <person name="Lucas S."/>
            <person name="Berry K.W."/>
            <person name="Glavina Del Rio T."/>
            <person name="Dalin E."/>
            <person name="Tice H."/>
            <person name="Pitluck S."/>
            <person name="Richardson P."/>
            <person name="Bruce D."/>
            <person name="Goodwin L."/>
            <person name="Han C."/>
            <person name="Detter J.C."/>
            <person name="Schmutz J."/>
            <person name="Brettin T."/>
            <person name="Land M."/>
            <person name="Hauser L."/>
            <person name="Kyrpides N.C."/>
            <person name="Ivanova N."/>
            <person name="Goker M."/>
            <person name="Woyke T."/>
            <person name="Klenk H.P."/>
            <person name="Bryant D.A."/>
        </authorList>
    </citation>
    <scope>NUCLEOTIDE SEQUENCE [LARGE SCALE GENOMIC DNA]</scope>
    <source>
        <strain evidence="15">ATCC 23779 / DSM 785 / 114-95</strain>
    </source>
</reference>
<evidence type="ECO:0000313" key="14">
    <source>
        <dbReference type="EMBL" id="ABX06884.1"/>
    </source>
</evidence>
<feature type="transmembrane region" description="Helical" evidence="11">
    <location>
        <begin position="159"/>
        <end position="179"/>
    </location>
</feature>
<evidence type="ECO:0000256" key="4">
    <source>
        <dbReference type="ARBA" id="ARBA00022660"/>
    </source>
</evidence>
<evidence type="ECO:0000259" key="12">
    <source>
        <dbReference type="PROSITE" id="PS51002"/>
    </source>
</evidence>
<evidence type="ECO:0000256" key="11">
    <source>
        <dbReference type="SAM" id="Phobius"/>
    </source>
</evidence>
<evidence type="ECO:0000259" key="13">
    <source>
        <dbReference type="PROSITE" id="PS51003"/>
    </source>
</evidence>
<dbReference type="InterPro" id="IPR036150">
    <property type="entry name" value="Cyt_b/b6_C_sf"/>
</dbReference>
<dbReference type="AlphaFoldDB" id="A9AXG4"/>
<feature type="transmembrane region" description="Helical" evidence="11">
    <location>
        <begin position="367"/>
        <end position="387"/>
    </location>
</feature>
<dbReference type="CDD" id="cd00284">
    <property type="entry name" value="Cytochrome_b_N"/>
    <property type="match status" value="1"/>
</dbReference>
<dbReference type="SUPFAM" id="SSF81342">
    <property type="entry name" value="Transmembrane di-heme cytochromes"/>
    <property type="match status" value="1"/>
</dbReference>
<dbReference type="EMBL" id="CP000875">
    <property type="protein sequence ID" value="ABX06884.1"/>
    <property type="molecule type" value="Genomic_DNA"/>
</dbReference>
<keyword evidence="3" id="KW-0349">Heme</keyword>
<feature type="transmembrane region" description="Helical" evidence="11">
    <location>
        <begin position="129"/>
        <end position="147"/>
    </location>
</feature>
<keyword evidence="8 11" id="KW-1133">Transmembrane helix</keyword>
<keyword evidence="15" id="KW-1185">Reference proteome</keyword>
<dbReference type="InterPro" id="IPR027387">
    <property type="entry name" value="Cytb/b6-like_sf"/>
</dbReference>
<protein>
    <submittedName>
        <fullName evidence="14">Cytochrome b/b6 domain</fullName>
    </submittedName>
</protein>
<name>A9AXG4_HERA2</name>
<evidence type="ECO:0000256" key="8">
    <source>
        <dbReference type="ARBA" id="ARBA00022989"/>
    </source>
</evidence>
<gene>
    <name evidence="14" type="ordered locus">Haur_4252</name>
</gene>
<keyword evidence="7" id="KW-0249">Electron transport</keyword>
<feature type="transmembrane region" description="Helical" evidence="11">
    <location>
        <begin position="225"/>
        <end position="247"/>
    </location>
</feature>
<proteinExistence type="predicted"/>
<dbReference type="GO" id="GO:0009055">
    <property type="term" value="F:electron transfer activity"/>
    <property type="evidence" value="ECO:0007669"/>
    <property type="project" value="InterPro"/>
</dbReference>
<comment type="subcellular location">
    <subcellularLocation>
        <location evidence="1">Membrane</location>
        <topology evidence="1">Multi-pass membrane protein</topology>
    </subcellularLocation>
</comment>
<evidence type="ECO:0000256" key="7">
    <source>
        <dbReference type="ARBA" id="ARBA00022982"/>
    </source>
</evidence>
<dbReference type="InterPro" id="IPR048259">
    <property type="entry name" value="Cytochrome_b_N_euk/bac"/>
</dbReference>
<keyword evidence="6" id="KW-0479">Metal-binding</keyword>
<evidence type="ECO:0000256" key="10">
    <source>
        <dbReference type="ARBA" id="ARBA00023136"/>
    </source>
</evidence>
<dbReference type="Proteomes" id="UP000000787">
    <property type="component" value="Chromosome"/>
</dbReference>
<dbReference type="HOGENOM" id="CLU_521460_0_0_0"/>
<evidence type="ECO:0000256" key="2">
    <source>
        <dbReference type="ARBA" id="ARBA00022448"/>
    </source>
</evidence>
<dbReference type="InParanoid" id="A9AXG4"/>